<dbReference type="PANTHER" id="PTHR37539:SF1">
    <property type="entry name" value="ER-BOUND OXYGENASE MPAB_MPAB'_RUBBER OXYGENASE CATALYTIC DOMAIN-CONTAINING PROTEIN"/>
    <property type="match status" value="1"/>
</dbReference>
<evidence type="ECO:0000256" key="3">
    <source>
        <dbReference type="SAM" id="Phobius"/>
    </source>
</evidence>
<keyword evidence="3" id="KW-1133">Transmembrane helix</keyword>
<dbReference type="InterPro" id="IPR037473">
    <property type="entry name" value="Lcp-like"/>
</dbReference>
<feature type="compositionally biased region" description="Low complexity" evidence="2">
    <location>
        <begin position="270"/>
        <end position="287"/>
    </location>
</feature>
<feature type="region of interest" description="Disordered" evidence="2">
    <location>
        <begin position="876"/>
        <end position="899"/>
    </location>
</feature>
<evidence type="ECO:0000313" key="5">
    <source>
        <dbReference type="EMBL" id="KAK5704980.1"/>
    </source>
</evidence>
<dbReference type="EMBL" id="JAVRQU010000003">
    <property type="protein sequence ID" value="KAK5704980.1"/>
    <property type="molecule type" value="Genomic_DNA"/>
</dbReference>
<dbReference type="GO" id="GO:0006325">
    <property type="term" value="P:chromatin organization"/>
    <property type="evidence" value="ECO:0007669"/>
    <property type="project" value="UniProtKB-ARBA"/>
</dbReference>
<accession>A0AAN8A538</accession>
<feature type="compositionally biased region" description="Pro residues" evidence="2">
    <location>
        <begin position="447"/>
        <end position="464"/>
    </location>
</feature>
<feature type="transmembrane region" description="Helical" evidence="3">
    <location>
        <begin position="1282"/>
        <end position="1304"/>
    </location>
</feature>
<feature type="compositionally biased region" description="Low complexity" evidence="2">
    <location>
        <begin position="542"/>
        <end position="558"/>
    </location>
</feature>
<dbReference type="InterPro" id="IPR018713">
    <property type="entry name" value="MPAB/Lcp_cat_dom"/>
</dbReference>
<proteinExistence type="predicted"/>
<evidence type="ECO:0000256" key="2">
    <source>
        <dbReference type="SAM" id="MobiDB-lite"/>
    </source>
</evidence>
<evidence type="ECO:0000256" key="1">
    <source>
        <dbReference type="ARBA" id="ARBA00023117"/>
    </source>
</evidence>
<feature type="region of interest" description="Disordered" evidence="2">
    <location>
        <begin position="83"/>
        <end position="111"/>
    </location>
</feature>
<feature type="compositionally biased region" description="Polar residues" evidence="2">
    <location>
        <begin position="156"/>
        <end position="165"/>
    </location>
</feature>
<keyword evidence="3" id="KW-0472">Membrane</keyword>
<sequence>MTSLSTTQYTPLEQLLLFQALRHEGVSNGDTIKLSFNRISEQLKAIPTVRNDPAYDADRLSPDALRELYLWLLKEEIKHDLQREVEGEDDHATTNGDTKKRKASSPPLPNVQDAVKHAYLIPQLVTRLYATYRERAVGEIRKHEQQYDSLSREVPENTSGKQDVGNQEPAKATPQSPKPSSIAHTQPASQRPEFVQPVKSRHATPAAPADAPPKKYSLDAVMNHGPEPQNGFSGHRRTSSNTTLPPLSEMAPQSPHFGIPPKMPMASNMQPYPQQQYSQAPSNMHPPSYGPPHGHPMPGVQLQNAMARPSSSPRPTLPLPPGMKLPHPSPVQHSPSPNMRAPDLPQQHYQPQHRTSMGPAGVGDRPAHPYSPQLPPPGGYYQPQPYPDRRTSYPEQQHAAQQRYPVQTPHQGGYQMQPWPMDGSQPSRPPPQKQNPLPQPQSMRPHFQPPTPIQRAPSYPPHPNAPMTAPRPSARPNLLSSIVIALGTPTRAERRPIWKSERRPPPLMMLSRPSTPPAEPLSPVLMRAKSPARAQKSAPKRSSAATADELAPAAPSASKTRSRKGRDRSPHSGMSSAVGETMRTHTRSQSVSTSVGGIAGDGRPGSRDSVKPEPSTPAETLEAPEHVSEPSATPASGPMTRKRRGTMQSQPQPSSKRQRQQSPARPDEFAEAGSPPPRPTTVLATRNFNKLASTIMNDITSHKHASYFAGPVRDKDASGYSGIIKQPQHLKSIRAAITAGTRAIAAATSSLESPAVTPTAHLAKAAEGSTIELDRNDDLIPPKAIVNGVQLEKEVYRMFANAVMFNPGEDGLVADTRAMFEDVEAQIREWRGAEAVAPEEEVVEESKDQHLTPEQCQPLKHSYDTLGEQVLDRLNEISPPPQKDLPRGSSQFSAPDGRNEVPLKAEAEVKESPPKNPPRDLYAILRDHAESDELLQRFWQEVTTVPPWVDWAQIQRGQDVFYRYGAANLTGLAYQSLLGGMGAARVVETLARTGGFSTKVARSRLFETTQHILQCTKSLESMQPGGDGFASTIRVRLLHAAVRNRILKLASTKPGYYDIEAWGIPINDLDSMATINTFSATLIWLSLPRQGIFLRQQEIVDYMALWRYIGYVIGCPTDQFATPDQSRRLMETLLFHEVHPSDTSKIMANNIIKSLEGQPPGYASADFLTASARWLNGNALCDELGLMRPSAYYWALMAGQCLFFCVFNHAYRAVPSWDRHHIDMLKKAFYQIIVHSKYGLKGEETTFDFKYVPEYETITEMGECTEEKASHSDIERRNLKTFVIAGAIAVSIMGVGTWIGVRIVGGIVRSIW</sequence>
<feature type="domain" description="ER-bound oxygenase mpaB/mpaB'/Rubber oxygenase catalytic" evidence="4">
    <location>
        <begin position="963"/>
        <end position="1190"/>
    </location>
</feature>
<feature type="transmembrane region" description="Helical" evidence="3">
    <location>
        <begin position="1191"/>
        <end position="1211"/>
    </location>
</feature>
<feature type="compositionally biased region" description="Low complexity" evidence="2">
    <location>
        <begin position="648"/>
        <end position="664"/>
    </location>
</feature>
<evidence type="ECO:0000313" key="6">
    <source>
        <dbReference type="Proteomes" id="UP001310594"/>
    </source>
</evidence>
<keyword evidence="1" id="KW-0103">Bromodomain</keyword>
<gene>
    <name evidence="5" type="ORF">LTR97_002094</name>
</gene>
<reference evidence="5" key="1">
    <citation type="submission" date="2023-08" db="EMBL/GenBank/DDBJ databases">
        <title>Black Yeasts Isolated from many extreme environments.</title>
        <authorList>
            <person name="Coleine C."/>
            <person name="Stajich J.E."/>
            <person name="Selbmann L."/>
        </authorList>
    </citation>
    <scope>NUCLEOTIDE SEQUENCE</scope>
    <source>
        <strain evidence="5">CCFEE 5810</strain>
    </source>
</reference>
<feature type="compositionally biased region" description="Basic and acidic residues" evidence="2">
    <location>
        <begin position="492"/>
        <end position="504"/>
    </location>
</feature>
<evidence type="ECO:0000259" key="4">
    <source>
        <dbReference type="Pfam" id="PF09995"/>
    </source>
</evidence>
<feature type="region of interest" description="Disordered" evidence="2">
    <location>
        <begin position="141"/>
        <end position="476"/>
    </location>
</feature>
<name>A0AAN8A538_9PEZI</name>
<feature type="region of interest" description="Disordered" evidence="2">
    <location>
        <begin position="492"/>
        <end position="682"/>
    </location>
</feature>
<feature type="compositionally biased region" description="Pro residues" evidence="2">
    <location>
        <begin position="427"/>
        <end position="439"/>
    </location>
</feature>
<dbReference type="PANTHER" id="PTHR37539">
    <property type="entry name" value="SECRETED PROTEIN-RELATED"/>
    <property type="match status" value="1"/>
</dbReference>
<dbReference type="InterPro" id="IPR036427">
    <property type="entry name" value="Bromodomain-like_sf"/>
</dbReference>
<dbReference type="Gene3D" id="1.20.920.10">
    <property type="entry name" value="Bromodomain-like"/>
    <property type="match status" value="1"/>
</dbReference>
<feature type="compositionally biased region" description="Polar residues" evidence="2">
    <location>
        <begin position="393"/>
        <end position="410"/>
    </location>
</feature>
<feature type="compositionally biased region" description="Basic and acidic residues" evidence="2">
    <location>
        <begin position="141"/>
        <end position="155"/>
    </location>
</feature>
<feature type="compositionally biased region" description="Pro residues" evidence="2">
    <location>
        <begin position="315"/>
        <end position="329"/>
    </location>
</feature>
<keyword evidence="3" id="KW-0812">Transmembrane</keyword>
<protein>
    <recommendedName>
        <fullName evidence="4">ER-bound oxygenase mpaB/mpaB'/Rubber oxygenase catalytic domain-containing protein</fullName>
    </recommendedName>
</protein>
<feature type="region of interest" description="Disordered" evidence="2">
    <location>
        <begin position="836"/>
        <end position="857"/>
    </location>
</feature>
<feature type="compositionally biased region" description="Polar residues" evidence="2">
    <location>
        <begin position="173"/>
        <end position="189"/>
    </location>
</feature>
<dbReference type="GO" id="GO:0016491">
    <property type="term" value="F:oxidoreductase activity"/>
    <property type="evidence" value="ECO:0007669"/>
    <property type="project" value="InterPro"/>
</dbReference>
<organism evidence="5 6">
    <name type="scientific">Elasticomyces elasticus</name>
    <dbReference type="NCBI Taxonomy" id="574655"/>
    <lineage>
        <taxon>Eukaryota</taxon>
        <taxon>Fungi</taxon>
        <taxon>Dikarya</taxon>
        <taxon>Ascomycota</taxon>
        <taxon>Pezizomycotina</taxon>
        <taxon>Dothideomycetes</taxon>
        <taxon>Dothideomycetidae</taxon>
        <taxon>Mycosphaerellales</taxon>
        <taxon>Teratosphaeriaceae</taxon>
        <taxon>Elasticomyces</taxon>
    </lineage>
</organism>
<comment type="caution">
    <text evidence="5">The sequence shown here is derived from an EMBL/GenBank/DDBJ whole genome shotgun (WGS) entry which is preliminary data.</text>
</comment>
<dbReference type="SUPFAM" id="SSF47370">
    <property type="entry name" value="Bromodomain"/>
    <property type="match status" value="1"/>
</dbReference>
<dbReference type="Proteomes" id="UP001310594">
    <property type="component" value="Unassembled WGS sequence"/>
</dbReference>
<dbReference type="Pfam" id="PF09995">
    <property type="entry name" value="MPAB_Lcp_cat"/>
    <property type="match status" value="1"/>
</dbReference>